<sequence length="282" mass="28883">MTGPASAEAIAILAGAGTLPSVVAAAAEAAGHRPVPIAIEGEADLASLARWPAHRLRWGEIGRLFRILASEGCGRAVFVGGISRRPDLGQLAPDLGALRLLPRVFSLMRGGDDRLLAGVAAIFEERNVRIVSPLEVAPGLALGTGVPTRRAPSSDDLRDVALATAAARAIGALDIGQAAVAVQGRVVGLEAAEGTDALLARIADLRRERRIAASGGVLVKCMKPRQDPRLDLPTIGPTTAENVARAGLSGVAGEAGRALVAGRAETIRALDARGLFLLGVEA</sequence>
<organism evidence="3 4">
    <name type="scientific">Propylenella binzhouense</name>
    <dbReference type="NCBI Taxonomy" id="2555902"/>
    <lineage>
        <taxon>Bacteria</taxon>
        <taxon>Pseudomonadati</taxon>
        <taxon>Pseudomonadota</taxon>
        <taxon>Alphaproteobacteria</taxon>
        <taxon>Hyphomicrobiales</taxon>
        <taxon>Propylenellaceae</taxon>
        <taxon>Propylenella</taxon>
    </lineage>
</organism>
<dbReference type="RefSeq" id="WP_161140073.1">
    <property type="nucleotide sequence ID" value="NZ_SPKJ01000020.1"/>
</dbReference>
<dbReference type="PANTHER" id="PTHR39962">
    <property type="entry name" value="BLL4848 PROTEIN"/>
    <property type="match status" value="1"/>
</dbReference>
<reference evidence="3" key="1">
    <citation type="submission" date="2019-03" db="EMBL/GenBank/DDBJ databases">
        <title>Afifella sp. nov., isolated from activated sludge.</title>
        <authorList>
            <person name="Li Q."/>
            <person name="Liu Y."/>
        </authorList>
    </citation>
    <scope>NUCLEOTIDE SEQUENCE</scope>
    <source>
        <strain evidence="3">L72</strain>
    </source>
</reference>
<comment type="caution">
    <text evidence="3">The sequence shown here is derived from an EMBL/GenBank/DDBJ whole genome shotgun (WGS) entry which is preliminary data.</text>
</comment>
<dbReference type="Gene3D" id="3.40.50.20">
    <property type="match status" value="1"/>
</dbReference>
<gene>
    <name evidence="3" type="ORF">E4O86_08360</name>
</gene>
<dbReference type="InterPro" id="IPR041255">
    <property type="entry name" value="LpxI_N"/>
</dbReference>
<accession>A0A964T3D5</accession>
<evidence type="ECO:0000259" key="1">
    <source>
        <dbReference type="Pfam" id="PF06230"/>
    </source>
</evidence>
<dbReference type="PANTHER" id="PTHR39962:SF1">
    <property type="entry name" value="LPXI FAMILY PROTEIN"/>
    <property type="match status" value="1"/>
</dbReference>
<keyword evidence="4" id="KW-1185">Reference proteome</keyword>
<evidence type="ECO:0000259" key="2">
    <source>
        <dbReference type="Pfam" id="PF17930"/>
    </source>
</evidence>
<name>A0A964T3D5_9HYPH</name>
<dbReference type="EMBL" id="SPKJ01000020">
    <property type="protein sequence ID" value="MYZ47723.1"/>
    <property type="molecule type" value="Genomic_DNA"/>
</dbReference>
<evidence type="ECO:0000313" key="3">
    <source>
        <dbReference type="EMBL" id="MYZ47723.1"/>
    </source>
</evidence>
<dbReference type="OrthoDB" id="9789836at2"/>
<dbReference type="InterPro" id="IPR043167">
    <property type="entry name" value="LpxI_C_sf"/>
</dbReference>
<evidence type="ECO:0000313" key="4">
    <source>
        <dbReference type="Proteomes" id="UP000773614"/>
    </source>
</evidence>
<feature type="domain" description="LpxI C-terminal" evidence="1">
    <location>
        <begin position="144"/>
        <end position="277"/>
    </location>
</feature>
<dbReference type="Pfam" id="PF17930">
    <property type="entry name" value="LpxI_N"/>
    <property type="match status" value="1"/>
</dbReference>
<dbReference type="Proteomes" id="UP000773614">
    <property type="component" value="Unassembled WGS sequence"/>
</dbReference>
<protein>
    <submittedName>
        <fullName evidence="3">DUF1009 domain-containing protein</fullName>
    </submittedName>
</protein>
<proteinExistence type="predicted"/>
<dbReference type="AlphaFoldDB" id="A0A964T3D5"/>
<dbReference type="InterPro" id="IPR053174">
    <property type="entry name" value="LpxI"/>
</dbReference>
<dbReference type="Pfam" id="PF06230">
    <property type="entry name" value="LpxI_C"/>
    <property type="match status" value="1"/>
</dbReference>
<dbReference type="InterPro" id="IPR010415">
    <property type="entry name" value="LpxI_C"/>
</dbReference>
<dbReference type="Gene3D" id="3.40.140.80">
    <property type="match status" value="1"/>
</dbReference>
<feature type="domain" description="LpxI N-terminal" evidence="2">
    <location>
        <begin position="10"/>
        <end position="140"/>
    </location>
</feature>